<evidence type="ECO:0000256" key="7">
    <source>
        <dbReference type="ARBA" id="ARBA00023242"/>
    </source>
</evidence>
<dbReference type="OrthoDB" id="2399539at2759"/>
<comment type="subcellular location">
    <subcellularLocation>
        <location evidence="1">Nucleus</location>
    </subcellularLocation>
</comment>
<feature type="region of interest" description="Disordered" evidence="8">
    <location>
        <begin position="225"/>
        <end position="245"/>
    </location>
</feature>
<dbReference type="EMBL" id="LT598486">
    <property type="protein sequence ID" value="SCW03432.1"/>
    <property type="molecule type" value="Genomic_DNA"/>
</dbReference>
<dbReference type="SMART" id="SM00066">
    <property type="entry name" value="GAL4"/>
    <property type="match status" value="1"/>
</dbReference>
<dbReference type="GO" id="GO:0008270">
    <property type="term" value="F:zinc ion binding"/>
    <property type="evidence" value="ECO:0007669"/>
    <property type="project" value="InterPro"/>
</dbReference>
<dbReference type="OMA" id="WSQIRYA"/>
<dbReference type="Pfam" id="PF04082">
    <property type="entry name" value="Fungal_trans"/>
    <property type="match status" value="1"/>
</dbReference>
<keyword evidence="5" id="KW-0238">DNA-binding</keyword>
<dbReference type="Gene3D" id="4.10.240.10">
    <property type="entry name" value="Zn(2)-C6 fungal-type DNA-binding domain"/>
    <property type="match status" value="1"/>
</dbReference>
<dbReference type="InterPro" id="IPR036864">
    <property type="entry name" value="Zn2-C6_fun-type_DNA-bd_sf"/>
</dbReference>
<accession>A0A1G4MHV8</accession>
<evidence type="ECO:0000259" key="9">
    <source>
        <dbReference type="PROSITE" id="PS50048"/>
    </source>
</evidence>
<evidence type="ECO:0000256" key="3">
    <source>
        <dbReference type="ARBA" id="ARBA00022833"/>
    </source>
</evidence>
<dbReference type="PROSITE" id="PS00463">
    <property type="entry name" value="ZN2_CY6_FUNGAL_1"/>
    <property type="match status" value="1"/>
</dbReference>
<dbReference type="PANTHER" id="PTHR47782">
    <property type="entry name" value="ZN(II)2CYS6 TRANSCRIPTION FACTOR (EUROFUNG)-RELATED"/>
    <property type="match status" value="1"/>
</dbReference>
<dbReference type="Proteomes" id="UP000190831">
    <property type="component" value="Chromosome G"/>
</dbReference>
<proteinExistence type="predicted"/>
<dbReference type="PANTHER" id="PTHR47782:SF12">
    <property type="entry name" value="ZN(II)2CYS6 TRANSCRIPTION FACTOR (EUROFUNG)"/>
    <property type="match status" value="1"/>
</dbReference>
<dbReference type="SMART" id="SM00906">
    <property type="entry name" value="Fungal_trans"/>
    <property type="match status" value="1"/>
</dbReference>
<evidence type="ECO:0000256" key="4">
    <source>
        <dbReference type="ARBA" id="ARBA00023015"/>
    </source>
</evidence>
<keyword evidence="7" id="KW-0539">Nucleus</keyword>
<dbReference type="CDD" id="cd12148">
    <property type="entry name" value="fungal_TF_MHR"/>
    <property type="match status" value="1"/>
</dbReference>
<organism evidence="10 11">
    <name type="scientific">Lachancea fermentati</name>
    <name type="common">Zygosaccharomyces fermentati</name>
    <dbReference type="NCBI Taxonomy" id="4955"/>
    <lineage>
        <taxon>Eukaryota</taxon>
        <taxon>Fungi</taxon>
        <taxon>Dikarya</taxon>
        <taxon>Ascomycota</taxon>
        <taxon>Saccharomycotina</taxon>
        <taxon>Saccharomycetes</taxon>
        <taxon>Saccharomycetales</taxon>
        <taxon>Saccharomycetaceae</taxon>
        <taxon>Lachancea</taxon>
    </lineage>
</organism>
<dbReference type="AlphaFoldDB" id="A0A1G4MHV8"/>
<gene>
    <name evidence="10" type="ORF">LAFE_0G10286G</name>
</gene>
<keyword evidence="4" id="KW-0805">Transcription regulation</keyword>
<sequence>MAKNTFEEQRYQLNIKNNPLLMEVSASKKPCSDLVNSGAEELSAVKTLTNMVNTKNKASDSGNGKVKKTRVHGKHQMAACCHCKKKRKKCDGGYPSCSPCVAAKVVCTTIDIPTGREIPRNYLQILESKINELDDALKNASSSITIRDEDRATESPDSLGKDQDLAEENMENARDKGLPLEMGYITLAAAAEPRFIGASSAYSIAKAIHHAIHYYEQQKQIPDEVETESRFDLQPSTDNQLSESSFVKPARSEGYRLLKAYHYGVQCQYPFLDWHWIVDCFQKVMNDETEEDEPLFFIYMIFAVGSQLLEHAAGSSSVRFTRAYYNKAFDYISIIVENTNLRLVQAYLLLSVFSQKMPYGSSIWQTTGLAIRTSVALGLHREPYQKKMHRLPKSPETAQELRSRVFWCAYSMERINGLVLGRPFSIADVDIDTPLPQSEEYSVATHVFKLRILQSSICSFVYKPRKYLLDVDDTDSTRHQIMLELNDWKRTFPYKKDAKTTWETDNWCTISYHNSVLLLLRPVVLEVAEKKKDTPTTTIEWFRIFTQSASAICLNYKQLHTKQKLSYTWLAIQCVYVAGVTFLYCIWLDSSLSFLEWSRRSIIYDTISACSNILYVLAERWDAAKMFRNSFERISRAVLASIDEATDLEEKSKEQTVTFNDKENTTFRPGIKKILSPYHQEALDYEIEVNEPHSFHKNVATDGLSFAVPLSPSNGSSPPINDKTNGENIVGEGLNSLWDFLNSTADNFLKDMFYDLEEKFDTF</sequence>
<dbReference type="GO" id="GO:0043565">
    <property type="term" value="F:sequence-specific DNA binding"/>
    <property type="evidence" value="ECO:0007669"/>
    <property type="project" value="TreeGrafter"/>
</dbReference>
<dbReference type="InterPro" id="IPR001138">
    <property type="entry name" value="Zn2Cys6_DnaBD"/>
</dbReference>
<dbReference type="SUPFAM" id="SSF57701">
    <property type="entry name" value="Zn2/Cys6 DNA-binding domain"/>
    <property type="match status" value="1"/>
</dbReference>
<evidence type="ECO:0000256" key="8">
    <source>
        <dbReference type="SAM" id="MobiDB-lite"/>
    </source>
</evidence>
<dbReference type="GO" id="GO:0006351">
    <property type="term" value="P:DNA-templated transcription"/>
    <property type="evidence" value="ECO:0007669"/>
    <property type="project" value="InterPro"/>
</dbReference>
<name>A0A1G4MHV8_LACFM</name>
<dbReference type="InterPro" id="IPR007219">
    <property type="entry name" value="XnlR_reg_dom"/>
</dbReference>
<reference evidence="10 11" key="1">
    <citation type="submission" date="2016-03" db="EMBL/GenBank/DDBJ databases">
        <authorList>
            <person name="Devillers H."/>
        </authorList>
    </citation>
    <scope>NUCLEOTIDE SEQUENCE [LARGE SCALE GENOMIC DNA]</scope>
    <source>
        <strain evidence="10">CBS 6772</strain>
    </source>
</reference>
<keyword evidence="11" id="KW-1185">Reference proteome</keyword>
<dbReference type="PROSITE" id="PS50048">
    <property type="entry name" value="ZN2_CY6_FUNGAL_2"/>
    <property type="match status" value="1"/>
</dbReference>
<dbReference type="Pfam" id="PF00172">
    <property type="entry name" value="Zn_clus"/>
    <property type="match status" value="1"/>
</dbReference>
<evidence type="ECO:0000313" key="11">
    <source>
        <dbReference type="Proteomes" id="UP000190831"/>
    </source>
</evidence>
<evidence type="ECO:0000256" key="2">
    <source>
        <dbReference type="ARBA" id="ARBA00022723"/>
    </source>
</evidence>
<feature type="domain" description="Zn(2)-C6 fungal-type" evidence="9">
    <location>
        <begin position="79"/>
        <end position="109"/>
    </location>
</feature>
<evidence type="ECO:0000256" key="6">
    <source>
        <dbReference type="ARBA" id="ARBA00023163"/>
    </source>
</evidence>
<evidence type="ECO:0000256" key="1">
    <source>
        <dbReference type="ARBA" id="ARBA00004123"/>
    </source>
</evidence>
<evidence type="ECO:0000313" key="10">
    <source>
        <dbReference type="EMBL" id="SCW03432.1"/>
    </source>
</evidence>
<keyword evidence="2" id="KW-0479">Metal-binding</keyword>
<evidence type="ECO:0000256" key="5">
    <source>
        <dbReference type="ARBA" id="ARBA00023125"/>
    </source>
</evidence>
<dbReference type="GO" id="GO:0000981">
    <property type="term" value="F:DNA-binding transcription factor activity, RNA polymerase II-specific"/>
    <property type="evidence" value="ECO:0007669"/>
    <property type="project" value="InterPro"/>
</dbReference>
<keyword evidence="6" id="KW-0804">Transcription</keyword>
<dbReference type="GO" id="GO:0005634">
    <property type="term" value="C:nucleus"/>
    <property type="evidence" value="ECO:0007669"/>
    <property type="project" value="UniProtKB-SubCell"/>
</dbReference>
<keyword evidence="3" id="KW-0862">Zinc</keyword>
<dbReference type="GO" id="GO:0045944">
    <property type="term" value="P:positive regulation of transcription by RNA polymerase II"/>
    <property type="evidence" value="ECO:0007669"/>
    <property type="project" value="TreeGrafter"/>
</dbReference>
<feature type="compositionally biased region" description="Polar residues" evidence="8">
    <location>
        <begin position="234"/>
        <end position="245"/>
    </location>
</feature>
<protein>
    <submittedName>
        <fullName evidence="10">LAFE_0G10286g1_1</fullName>
    </submittedName>
</protein>
<dbReference type="InterPro" id="IPR052202">
    <property type="entry name" value="Yeast_MetPath_Reg"/>
</dbReference>